<feature type="domain" description="Amino acid permease/ SLC12A" evidence="7">
    <location>
        <begin position="39"/>
        <end position="122"/>
    </location>
</feature>
<comment type="caution">
    <text evidence="8">The sequence shown here is derived from an EMBL/GenBank/DDBJ whole genome shotgun (WGS) entry which is preliminary data.</text>
</comment>
<dbReference type="OrthoDB" id="4505636at2759"/>
<evidence type="ECO:0000259" key="7">
    <source>
        <dbReference type="Pfam" id="PF00324"/>
    </source>
</evidence>
<feature type="transmembrane region" description="Helical" evidence="6">
    <location>
        <begin position="110"/>
        <end position="128"/>
    </location>
</feature>
<dbReference type="GeneID" id="38119913"/>
<dbReference type="AlphaFoldDB" id="A0A3D8QWA6"/>
<evidence type="ECO:0000256" key="1">
    <source>
        <dbReference type="ARBA" id="ARBA00004141"/>
    </source>
</evidence>
<evidence type="ECO:0000313" key="8">
    <source>
        <dbReference type="EMBL" id="RDW65804.1"/>
    </source>
</evidence>
<dbReference type="InterPro" id="IPR050524">
    <property type="entry name" value="APC_YAT"/>
</dbReference>
<feature type="region of interest" description="Disordered" evidence="5">
    <location>
        <begin position="1"/>
        <end position="29"/>
    </location>
</feature>
<evidence type="ECO:0000313" key="9">
    <source>
        <dbReference type="Proteomes" id="UP000256690"/>
    </source>
</evidence>
<dbReference type="EMBL" id="PVWQ01000013">
    <property type="protein sequence ID" value="RDW65804.1"/>
    <property type="molecule type" value="Genomic_DNA"/>
</dbReference>
<evidence type="ECO:0000256" key="2">
    <source>
        <dbReference type="ARBA" id="ARBA00022692"/>
    </source>
</evidence>
<evidence type="ECO:0000256" key="6">
    <source>
        <dbReference type="SAM" id="Phobius"/>
    </source>
</evidence>
<gene>
    <name evidence="8" type="ORF">DSM5745_09543</name>
</gene>
<evidence type="ECO:0000256" key="3">
    <source>
        <dbReference type="ARBA" id="ARBA00022989"/>
    </source>
</evidence>
<dbReference type="RefSeq" id="XP_026599907.1">
    <property type="nucleotide sequence ID" value="XM_026751559.1"/>
</dbReference>
<proteinExistence type="predicted"/>
<dbReference type="Pfam" id="PF00324">
    <property type="entry name" value="AA_permease"/>
    <property type="match status" value="1"/>
</dbReference>
<sequence>MSQHKAIDDDAPAPADRPAGPDISAGSQHLHRRLGGKEIQLFAVGGAIGTSLYVQMGASLPKGGPAGLFLGFVLYGTIVLAVNQCFAEMVTYMPIASPFVRLAGFWVDDALSFAMGWNYFFLMGMAFLRA</sequence>
<feature type="compositionally biased region" description="Low complexity" evidence="5">
    <location>
        <begin position="12"/>
        <end position="22"/>
    </location>
</feature>
<keyword evidence="3 6" id="KW-1133">Transmembrane helix</keyword>
<dbReference type="GO" id="GO:0015171">
    <property type="term" value="F:amino acid transmembrane transporter activity"/>
    <property type="evidence" value="ECO:0007669"/>
    <property type="project" value="TreeGrafter"/>
</dbReference>
<name>A0A3D8QWA6_9EURO</name>
<dbReference type="PANTHER" id="PTHR43341">
    <property type="entry name" value="AMINO ACID PERMEASE"/>
    <property type="match status" value="1"/>
</dbReference>
<evidence type="ECO:0000256" key="5">
    <source>
        <dbReference type="SAM" id="MobiDB-lite"/>
    </source>
</evidence>
<protein>
    <recommendedName>
        <fullName evidence="7">Amino acid permease/ SLC12A domain-containing protein</fullName>
    </recommendedName>
</protein>
<accession>A0A3D8QWA6</accession>
<dbReference type="STRING" id="1810919.A0A3D8QWA6"/>
<reference evidence="8 9" key="1">
    <citation type="journal article" date="2018" name="IMA Fungus">
        <title>IMA Genome-F 9: Draft genome sequence of Annulohypoxylon stygium, Aspergillus mulundensis, Berkeleyomyces basicola (syn. Thielaviopsis basicola), Ceratocystis smalleyi, two Cercospora beticola strains, Coleophoma cylindrospora, Fusarium fracticaudum, Phialophora cf. hyalina, and Morchella septimelata.</title>
        <authorList>
            <person name="Wingfield B.D."/>
            <person name="Bills G.F."/>
            <person name="Dong Y."/>
            <person name="Huang W."/>
            <person name="Nel W.J."/>
            <person name="Swalarsk-Parry B.S."/>
            <person name="Vaghefi N."/>
            <person name="Wilken P.M."/>
            <person name="An Z."/>
            <person name="de Beer Z.W."/>
            <person name="De Vos L."/>
            <person name="Chen L."/>
            <person name="Duong T.A."/>
            <person name="Gao Y."/>
            <person name="Hammerbacher A."/>
            <person name="Kikkert J.R."/>
            <person name="Li Y."/>
            <person name="Li H."/>
            <person name="Li K."/>
            <person name="Li Q."/>
            <person name="Liu X."/>
            <person name="Ma X."/>
            <person name="Naidoo K."/>
            <person name="Pethybridge S.J."/>
            <person name="Sun J."/>
            <person name="Steenkamp E.T."/>
            <person name="van der Nest M.A."/>
            <person name="van Wyk S."/>
            <person name="Wingfield M.J."/>
            <person name="Xiong C."/>
            <person name="Yue Q."/>
            <person name="Zhang X."/>
        </authorList>
    </citation>
    <scope>NUCLEOTIDE SEQUENCE [LARGE SCALE GENOMIC DNA]</scope>
    <source>
        <strain evidence="8 9">DSM 5745</strain>
    </source>
</reference>
<organism evidence="8 9">
    <name type="scientific">Aspergillus mulundensis</name>
    <dbReference type="NCBI Taxonomy" id="1810919"/>
    <lineage>
        <taxon>Eukaryota</taxon>
        <taxon>Fungi</taxon>
        <taxon>Dikarya</taxon>
        <taxon>Ascomycota</taxon>
        <taxon>Pezizomycotina</taxon>
        <taxon>Eurotiomycetes</taxon>
        <taxon>Eurotiomycetidae</taxon>
        <taxon>Eurotiales</taxon>
        <taxon>Aspergillaceae</taxon>
        <taxon>Aspergillus</taxon>
        <taxon>Aspergillus subgen. Nidulantes</taxon>
    </lineage>
</organism>
<evidence type="ECO:0000256" key="4">
    <source>
        <dbReference type="ARBA" id="ARBA00023136"/>
    </source>
</evidence>
<keyword evidence="4 6" id="KW-0472">Membrane</keyword>
<keyword evidence="9" id="KW-1185">Reference proteome</keyword>
<feature type="transmembrane region" description="Helical" evidence="6">
    <location>
        <begin position="39"/>
        <end position="56"/>
    </location>
</feature>
<dbReference type="GO" id="GO:0016020">
    <property type="term" value="C:membrane"/>
    <property type="evidence" value="ECO:0007669"/>
    <property type="project" value="UniProtKB-SubCell"/>
</dbReference>
<dbReference type="Gene3D" id="1.20.1740.10">
    <property type="entry name" value="Amino acid/polyamine transporter I"/>
    <property type="match status" value="1"/>
</dbReference>
<dbReference type="InterPro" id="IPR004841">
    <property type="entry name" value="AA-permease/SLC12A_dom"/>
</dbReference>
<comment type="subcellular location">
    <subcellularLocation>
        <location evidence="1">Membrane</location>
        <topology evidence="1">Multi-pass membrane protein</topology>
    </subcellularLocation>
</comment>
<feature type="transmembrane region" description="Helical" evidence="6">
    <location>
        <begin position="68"/>
        <end position="90"/>
    </location>
</feature>
<dbReference type="PANTHER" id="PTHR43341:SF15">
    <property type="entry name" value="GENERAL AMINO ACID PERMEASE AGP2"/>
    <property type="match status" value="1"/>
</dbReference>
<keyword evidence="2 6" id="KW-0812">Transmembrane</keyword>
<dbReference type="Proteomes" id="UP000256690">
    <property type="component" value="Unassembled WGS sequence"/>
</dbReference>